<protein>
    <submittedName>
        <fullName evidence="1">Uncharacterized protein</fullName>
    </submittedName>
</protein>
<evidence type="ECO:0000313" key="1">
    <source>
        <dbReference type="EMBL" id="KKN14272.1"/>
    </source>
</evidence>
<dbReference type="EMBL" id="LAZR01003835">
    <property type="protein sequence ID" value="KKN14272.1"/>
    <property type="molecule type" value="Genomic_DNA"/>
</dbReference>
<name>A0A0F9NQI5_9ZZZZ</name>
<gene>
    <name evidence="1" type="ORF">LCGC14_0997830</name>
</gene>
<organism evidence="1">
    <name type="scientific">marine sediment metagenome</name>
    <dbReference type="NCBI Taxonomy" id="412755"/>
    <lineage>
        <taxon>unclassified sequences</taxon>
        <taxon>metagenomes</taxon>
        <taxon>ecological metagenomes</taxon>
    </lineage>
</organism>
<comment type="caution">
    <text evidence="1">The sequence shown here is derived from an EMBL/GenBank/DDBJ whole genome shotgun (WGS) entry which is preliminary data.</text>
</comment>
<dbReference type="AlphaFoldDB" id="A0A0F9NQI5"/>
<reference evidence="1" key="1">
    <citation type="journal article" date="2015" name="Nature">
        <title>Complex archaea that bridge the gap between prokaryotes and eukaryotes.</title>
        <authorList>
            <person name="Spang A."/>
            <person name="Saw J.H."/>
            <person name="Jorgensen S.L."/>
            <person name="Zaremba-Niedzwiedzka K."/>
            <person name="Martijn J."/>
            <person name="Lind A.E."/>
            <person name="van Eijk R."/>
            <person name="Schleper C."/>
            <person name="Guy L."/>
            <person name="Ettema T.J."/>
        </authorList>
    </citation>
    <scope>NUCLEOTIDE SEQUENCE</scope>
</reference>
<sequence length="220" mass="23613">MAEIFTVTQRGRGKPDYSKEISLGRQRPGLTLKYGQTLKIFGAAFSALPSAFAWVKPLLAIGATEHLVDWETGLDMPVTVPKGYTLTAVQGSYGYSQDAIIRLYLDTVFTISFGVPPGGFSVYVAEIMGWATSLIDPTAAASHLYDIRITNQGGATLEGAGSLITILEAVGTKPLPTTKTVKCKFCGHEWTVPKTITLVKCPECGQENIYADLSGFKGTP</sequence>
<proteinExistence type="predicted"/>
<accession>A0A0F9NQI5</accession>